<dbReference type="Proteomes" id="UP000076587">
    <property type="component" value="Unassembled WGS sequence"/>
</dbReference>
<protein>
    <submittedName>
        <fullName evidence="1">Uncharacterized protein</fullName>
    </submittedName>
</protein>
<evidence type="ECO:0000313" key="1">
    <source>
        <dbReference type="EMBL" id="KZN44724.1"/>
    </source>
</evidence>
<accession>A0A166ZW02</accession>
<organism evidence="1 2">
    <name type="scientific">Pseudoalteromonas luteoviolacea NCIMB 1942</name>
    <dbReference type="NCBI Taxonomy" id="1365253"/>
    <lineage>
        <taxon>Bacteria</taxon>
        <taxon>Pseudomonadati</taxon>
        <taxon>Pseudomonadota</taxon>
        <taxon>Gammaproteobacteria</taxon>
        <taxon>Alteromonadales</taxon>
        <taxon>Pseudoalteromonadaceae</taxon>
        <taxon>Pseudoalteromonas</taxon>
    </lineage>
</organism>
<gene>
    <name evidence="1" type="ORF">N482_16160</name>
</gene>
<evidence type="ECO:0000313" key="2">
    <source>
        <dbReference type="Proteomes" id="UP000076587"/>
    </source>
</evidence>
<dbReference type="EMBL" id="AUXT01000188">
    <property type="protein sequence ID" value="KZN44724.1"/>
    <property type="molecule type" value="Genomic_DNA"/>
</dbReference>
<dbReference type="PATRIC" id="fig|1365253.3.peg.3967"/>
<comment type="caution">
    <text evidence="1">The sequence shown here is derived from an EMBL/GenBank/DDBJ whole genome shotgun (WGS) entry which is preliminary data.</text>
</comment>
<name>A0A166ZW02_9GAMM</name>
<dbReference type="AlphaFoldDB" id="A0A166ZW02"/>
<sequence length="90" mass="10423">MDNIFTIKGSYVNYIGRVHFSRLAHKSKTVSGVTYHDHMKQDQMLLSRMYPNLDRNTFLADTDFINTTFCEFRISDGADCVKTIINTPVR</sequence>
<reference evidence="1 2" key="1">
    <citation type="submission" date="2013-07" db="EMBL/GenBank/DDBJ databases">
        <title>Comparative Genomic and Metabolomic Analysis of Twelve Strains of Pseudoalteromonas luteoviolacea.</title>
        <authorList>
            <person name="Vynne N.G."/>
            <person name="Mansson M."/>
            <person name="Gram L."/>
        </authorList>
    </citation>
    <scope>NUCLEOTIDE SEQUENCE [LARGE SCALE GENOMIC DNA]</scope>
    <source>
        <strain evidence="1 2">NCIMB 1942</strain>
    </source>
</reference>
<proteinExistence type="predicted"/>